<keyword evidence="1" id="KW-0812">Transmembrane</keyword>
<protein>
    <submittedName>
        <fullName evidence="2">Uncharacterized protein</fullName>
    </submittedName>
</protein>
<dbReference type="RefSeq" id="XP_018033942.1">
    <property type="nucleotide sequence ID" value="XM_018187654.1"/>
</dbReference>
<reference evidence="2 3" key="1">
    <citation type="submission" date="2016-05" db="EMBL/GenBank/DDBJ databases">
        <title>Comparative analysis of secretome profiles of manganese(II)-oxidizing ascomycete fungi.</title>
        <authorList>
            <consortium name="DOE Joint Genome Institute"/>
            <person name="Zeiner C.A."/>
            <person name="Purvine S.O."/>
            <person name="Zink E.M."/>
            <person name="Wu S."/>
            <person name="Pasa-Tolic L."/>
            <person name="Chaput D.L."/>
            <person name="Haridas S."/>
            <person name="Grigoriev I.V."/>
            <person name="Santelli C.M."/>
            <person name="Hansel C.M."/>
        </authorList>
    </citation>
    <scope>NUCLEOTIDE SEQUENCE [LARGE SCALE GENOMIC DNA]</scope>
    <source>
        <strain evidence="2 3">AP3s5-JAC2a</strain>
    </source>
</reference>
<dbReference type="Proteomes" id="UP000077069">
    <property type="component" value="Unassembled WGS sequence"/>
</dbReference>
<dbReference type="InParanoid" id="A0A177C9Z3"/>
<evidence type="ECO:0000313" key="3">
    <source>
        <dbReference type="Proteomes" id="UP000077069"/>
    </source>
</evidence>
<gene>
    <name evidence="2" type="ORF">CC84DRAFT_860009</name>
</gene>
<keyword evidence="1" id="KW-0472">Membrane</keyword>
<dbReference type="EMBL" id="KV441554">
    <property type="protein sequence ID" value="OAG03577.1"/>
    <property type="molecule type" value="Genomic_DNA"/>
</dbReference>
<evidence type="ECO:0000256" key="1">
    <source>
        <dbReference type="SAM" id="Phobius"/>
    </source>
</evidence>
<organism evidence="2 3">
    <name type="scientific">Paraphaeosphaeria sporulosa</name>
    <dbReference type="NCBI Taxonomy" id="1460663"/>
    <lineage>
        <taxon>Eukaryota</taxon>
        <taxon>Fungi</taxon>
        <taxon>Dikarya</taxon>
        <taxon>Ascomycota</taxon>
        <taxon>Pezizomycotina</taxon>
        <taxon>Dothideomycetes</taxon>
        <taxon>Pleosporomycetidae</taxon>
        <taxon>Pleosporales</taxon>
        <taxon>Massarineae</taxon>
        <taxon>Didymosphaeriaceae</taxon>
        <taxon>Paraphaeosphaeria</taxon>
    </lineage>
</organism>
<keyword evidence="1" id="KW-1133">Transmembrane helix</keyword>
<keyword evidence="3" id="KW-1185">Reference proteome</keyword>
<sequence>MLGQPTYLLCFGLCYVSTRRLLTYVPSLPRWLRLTCLSAMGLRETRVHGRPGLCWAGILLWRLFSLTSRWLPLASLFFRDLAMLFLFFFSVSCRRRGISAVALLSGADGFVVLRMGRDSYTCAALLGRFGARDLGRRVLVVDLCQLRWFSLRESACT</sequence>
<feature type="transmembrane region" description="Helical" evidence="1">
    <location>
        <begin position="70"/>
        <end position="89"/>
    </location>
</feature>
<dbReference type="AlphaFoldDB" id="A0A177C9Z3"/>
<dbReference type="GeneID" id="28771140"/>
<evidence type="ECO:0000313" key="2">
    <source>
        <dbReference type="EMBL" id="OAG03577.1"/>
    </source>
</evidence>
<proteinExistence type="predicted"/>
<accession>A0A177C9Z3</accession>
<name>A0A177C9Z3_9PLEO</name>